<dbReference type="Proteomes" id="UP000267268">
    <property type="component" value="Chromosome 1"/>
</dbReference>
<proteinExistence type="predicted"/>
<evidence type="ECO:0000313" key="2">
    <source>
        <dbReference type="Proteomes" id="UP000267268"/>
    </source>
</evidence>
<reference evidence="1 2" key="1">
    <citation type="submission" date="2018-12" db="EMBL/GenBank/DDBJ databases">
        <title>Flammeovirga pectinis sp. nov., isolated from the gut of the Korean scallop, Patinopecten yessoensis.</title>
        <authorList>
            <person name="Bae J.-W."/>
            <person name="Jeong Y.-S."/>
            <person name="Kang W."/>
        </authorList>
    </citation>
    <scope>NUCLEOTIDE SEQUENCE [LARGE SCALE GENOMIC DNA]</scope>
    <source>
        <strain evidence="1 2">L12M1</strain>
    </source>
</reference>
<dbReference type="EMBL" id="CP034562">
    <property type="protein sequence ID" value="AZQ62560.1"/>
    <property type="molecule type" value="Genomic_DNA"/>
</dbReference>
<dbReference type="AlphaFoldDB" id="A0A3Q9FL16"/>
<sequence length="267" mass="30206">MRKFNNTIHFISTLTVLFLVGCQPKTVTTTDSNKSSSLDIHNLNYKYLSTKGKLEFDSPAKDMKLSVDTRIEKDTKMWMSMRVAKIEGLRVLATKDSVFALMKMDKEAYALSYDDVELLLGTRIDYDLLQSIFTGDLPSNFEDGKLKMDDDNFLLTLKGKGMESVALISRTSQKLEKIAVSLRKEKKIALIDYMDFKAVNEAPSQIAPYHSVVKIGTGTADNLQEATSVDISFSRIQLEEEAQKMPFKIPSKYKLKGRADLEMDLKK</sequence>
<protein>
    <submittedName>
        <fullName evidence="1">DUF4292 domain-containing protein</fullName>
    </submittedName>
</protein>
<dbReference type="InterPro" id="IPR025634">
    <property type="entry name" value="DUF4292"/>
</dbReference>
<keyword evidence="2" id="KW-1185">Reference proteome</keyword>
<dbReference type="KEGG" id="fll:EI427_10030"/>
<dbReference type="Pfam" id="PF14125">
    <property type="entry name" value="DUF4292"/>
    <property type="match status" value="1"/>
</dbReference>
<organism evidence="1 2">
    <name type="scientific">Flammeovirga pectinis</name>
    <dbReference type="NCBI Taxonomy" id="2494373"/>
    <lineage>
        <taxon>Bacteria</taxon>
        <taxon>Pseudomonadati</taxon>
        <taxon>Bacteroidota</taxon>
        <taxon>Cytophagia</taxon>
        <taxon>Cytophagales</taxon>
        <taxon>Flammeovirgaceae</taxon>
        <taxon>Flammeovirga</taxon>
    </lineage>
</organism>
<dbReference type="OrthoDB" id="849114at2"/>
<name>A0A3Q9FL16_9BACT</name>
<dbReference type="PROSITE" id="PS51257">
    <property type="entry name" value="PROKAR_LIPOPROTEIN"/>
    <property type="match status" value="1"/>
</dbReference>
<dbReference type="RefSeq" id="WP_126614184.1">
    <property type="nucleotide sequence ID" value="NZ_CP034562.1"/>
</dbReference>
<accession>A0A3Q9FL16</accession>
<gene>
    <name evidence="1" type="ORF">EI427_10030</name>
</gene>
<evidence type="ECO:0000313" key="1">
    <source>
        <dbReference type="EMBL" id="AZQ62560.1"/>
    </source>
</evidence>